<evidence type="ECO:0000313" key="15">
    <source>
        <dbReference type="EMBL" id="KAJ0984618.1"/>
    </source>
</evidence>
<evidence type="ECO:0000256" key="7">
    <source>
        <dbReference type="ARBA" id="ARBA00022723"/>
    </source>
</evidence>
<dbReference type="InterPro" id="IPR013083">
    <property type="entry name" value="Znf_RING/FYVE/PHD"/>
</dbReference>
<organism evidence="15 16">
    <name type="scientific">Dioscorea zingiberensis</name>
    <dbReference type="NCBI Taxonomy" id="325984"/>
    <lineage>
        <taxon>Eukaryota</taxon>
        <taxon>Viridiplantae</taxon>
        <taxon>Streptophyta</taxon>
        <taxon>Embryophyta</taxon>
        <taxon>Tracheophyta</taxon>
        <taxon>Spermatophyta</taxon>
        <taxon>Magnoliopsida</taxon>
        <taxon>Liliopsida</taxon>
        <taxon>Dioscoreales</taxon>
        <taxon>Dioscoreaceae</taxon>
        <taxon>Dioscorea</taxon>
    </lineage>
</organism>
<dbReference type="PROSITE" id="PS51873">
    <property type="entry name" value="TRIAD"/>
    <property type="match status" value="1"/>
</dbReference>
<dbReference type="Pfam" id="PF26200">
    <property type="entry name" value="Rcat_RNF216"/>
    <property type="match status" value="1"/>
</dbReference>
<keyword evidence="6" id="KW-0808">Transferase</keyword>
<keyword evidence="11" id="KW-0862">Zinc</keyword>
<dbReference type="OrthoDB" id="10009520at2759"/>
<evidence type="ECO:0000256" key="9">
    <source>
        <dbReference type="ARBA" id="ARBA00022771"/>
    </source>
</evidence>
<evidence type="ECO:0000256" key="1">
    <source>
        <dbReference type="ARBA" id="ARBA00001798"/>
    </source>
</evidence>
<dbReference type="InterPro" id="IPR056248">
    <property type="entry name" value="RBD_DEAH11/12"/>
</dbReference>
<dbReference type="PROSITE" id="PS00518">
    <property type="entry name" value="ZF_RING_1"/>
    <property type="match status" value="1"/>
</dbReference>
<dbReference type="InterPro" id="IPR056247">
    <property type="entry name" value="KH_DEAH11/12_2nd"/>
</dbReference>
<dbReference type="Pfam" id="PF24638">
    <property type="entry name" value="KH_DEAH11_1st"/>
    <property type="match status" value="1"/>
</dbReference>
<dbReference type="InterPro" id="IPR056245">
    <property type="entry name" value="KH_DEAH11/12"/>
</dbReference>
<keyword evidence="7" id="KW-0479">Metal-binding</keyword>
<protein>
    <recommendedName>
        <fullName evidence="5">RBR-type E3 ubiquitin transferase</fullName>
        <ecNumber evidence="5">2.3.2.31</ecNumber>
    </recommendedName>
</protein>
<accession>A0A9D5HPZ9</accession>
<dbReference type="InterPro" id="IPR056244">
    <property type="entry name" value="RRM_DEAH11/12"/>
</dbReference>
<dbReference type="InterPro" id="IPR056246">
    <property type="entry name" value="KH_DEAH11/12_1st"/>
</dbReference>
<dbReference type="SMART" id="SM00647">
    <property type="entry name" value="IBR"/>
    <property type="match status" value="1"/>
</dbReference>
<evidence type="ECO:0000259" key="13">
    <source>
        <dbReference type="PROSITE" id="PS50089"/>
    </source>
</evidence>
<dbReference type="CDD" id="cd20335">
    <property type="entry name" value="BRcat_RBR"/>
    <property type="match status" value="1"/>
</dbReference>
<dbReference type="Pfam" id="PF24475">
    <property type="entry name" value="RBD_DEAH11"/>
    <property type="match status" value="1"/>
</dbReference>
<dbReference type="Gene3D" id="3.30.40.10">
    <property type="entry name" value="Zinc/RING finger domain, C3HC4 (zinc finger)"/>
    <property type="match status" value="1"/>
</dbReference>
<dbReference type="InterPro" id="IPR031127">
    <property type="entry name" value="E3_UB_ligase_RBR"/>
</dbReference>
<dbReference type="Proteomes" id="UP001085076">
    <property type="component" value="Miscellaneous, Linkage group lg01"/>
</dbReference>
<keyword evidence="10" id="KW-0833">Ubl conjugation pathway</keyword>
<reference evidence="15" key="2">
    <citation type="journal article" date="2022" name="Hortic Res">
        <title>The genome of Dioscorea zingiberensis sheds light on the biosynthesis, origin and evolution of the medicinally important diosgenin saponins.</title>
        <authorList>
            <person name="Li Y."/>
            <person name="Tan C."/>
            <person name="Li Z."/>
            <person name="Guo J."/>
            <person name="Li S."/>
            <person name="Chen X."/>
            <person name="Wang C."/>
            <person name="Dai X."/>
            <person name="Yang H."/>
            <person name="Song W."/>
            <person name="Hou L."/>
            <person name="Xu J."/>
            <person name="Tong Z."/>
            <person name="Xu A."/>
            <person name="Yuan X."/>
            <person name="Wang W."/>
            <person name="Yang Q."/>
            <person name="Chen L."/>
            <person name="Sun Z."/>
            <person name="Wang K."/>
            <person name="Pan B."/>
            <person name="Chen J."/>
            <person name="Bao Y."/>
            <person name="Liu F."/>
            <person name="Qi X."/>
            <person name="Gang D.R."/>
            <person name="Wen J."/>
            <person name="Li J."/>
        </authorList>
    </citation>
    <scope>NUCLEOTIDE SEQUENCE</scope>
    <source>
        <strain evidence="15">Dzin_1.0</strain>
    </source>
</reference>
<dbReference type="AlphaFoldDB" id="A0A9D5HPZ9"/>
<proteinExistence type="inferred from homology"/>
<evidence type="ECO:0000256" key="2">
    <source>
        <dbReference type="ARBA" id="ARBA00001947"/>
    </source>
</evidence>
<feature type="domain" description="RING-type" evidence="13">
    <location>
        <begin position="691"/>
        <end position="733"/>
    </location>
</feature>
<evidence type="ECO:0000256" key="5">
    <source>
        <dbReference type="ARBA" id="ARBA00012251"/>
    </source>
</evidence>
<dbReference type="SUPFAM" id="SSF57850">
    <property type="entry name" value="RING/U-box"/>
    <property type="match status" value="3"/>
</dbReference>
<feature type="domain" description="RING-type" evidence="14">
    <location>
        <begin position="687"/>
        <end position="901"/>
    </location>
</feature>
<dbReference type="PROSITE" id="PS50089">
    <property type="entry name" value="ZF_RING_2"/>
    <property type="match status" value="1"/>
</dbReference>
<comment type="function">
    <text evidence="3">Might act as an E3 ubiquitin-protein ligase, or as part of E3 complex, which accepts ubiquitin from specific E2 ubiquitin-conjugating enzymes and then transfers it to substrates.</text>
</comment>
<dbReference type="Gene3D" id="1.20.120.1750">
    <property type="match status" value="1"/>
</dbReference>
<dbReference type="EC" id="2.3.2.31" evidence="5"/>
<dbReference type="GO" id="GO:0008270">
    <property type="term" value="F:zinc ion binding"/>
    <property type="evidence" value="ECO:0007669"/>
    <property type="project" value="UniProtKB-KW"/>
</dbReference>
<dbReference type="PANTHER" id="PTHR11685">
    <property type="entry name" value="RBR FAMILY RING FINGER AND IBR DOMAIN-CONTAINING"/>
    <property type="match status" value="1"/>
</dbReference>
<reference evidence="15" key="1">
    <citation type="submission" date="2021-03" db="EMBL/GenBank/DDBJ databases">
        <authorList>
            <person name="Li Z."/>
            <person name="Yang C."/>
        </authorList>
    </citation>
    <scope>NUCLEOTIDE SEQUENCE</scope>
    <source>
        <strain evidence="15">Dzin_1.0</strain>
        <tissue evidence="15">Leaf</tissue>
    </source>
</reference>
<evidence type="ECO:0000256" key="12">
    <source>
        <dbReference type="PROSITE-ProRule" id="PRU00175"/>
    </source>
</evidence>
<dbReference type="FunFam" id="1.20.120.1750:FF:000020">
    <property type="entry name" value="ATP-dependent RNA helicase DEAH12 chloroplastic"/>
    <property type="match status" value="1"/>
</dbReference>
<comment type="cofactor">
    <cofactor evidence="2">
        <name>Zn(2+)</name>
        <dbReference type="ChEBI" id="CHEBI:29105"/>
    </cofactor>
</comment>
<dbReference type="InterPro" id="IPR002867">
    <property type="entry name" value="IBR_dom"/>
</dbReference>
<dbReference type="Pfam" id="PF01485">
    <property type="entry name" value="IBR"/>
    <property type="match status" value="1"/>
</dbReference>
<evidence type="ECO:0000256" key="4">
    <source>
        <dbReference type="ARBA" id="ARBA00005884"/>
    </source>
</evidence>
<keyword evidence="16" id="KW-1185">Reference proteome</keyword>
<dbReference type="EMBL" id="JAGGNH010000001">
    <property type="protein sequence ID" value="KAJ0984618.1"/>
    <property type="molecule type" value="Genomic_DNA"/>
</dbReference>
<dbReference type="CDD" id="cd22585">
    <property type="entry name" value="Rcat_RBR_DEAH12-like"/>
    <property type="match status" value="1"/>
</dbReference>
<evidence type="ECO:0000256" key="3">
    <source>
        <dbReference type="ARBA" id="ARBA00003976"/>
    </source>
</evidence>
<evidence type="ECO:0000256" key="6">
    <source>
        <dbReference type="ARBA" id="ARBA00022679"/>
    </source>
</evidence>
<gene>
    <name evidence="15" type="ORF">J5N97_002974</name>
</gene>
<dbReference type="Pfam" id="PF24471">
    <property type="entry name" value="KH_DEAH11"/>
    <property type="match status" value="1"/>
</dbReference>
<keyword evidence="9 12" id="KW-0863">Zinc-finger</keyword>
<name>A0A9D5HPZ9_9LILI</name>
<evidence type="ECO:0000313" key="16">
    <source>
        <dbReference type="Proteomes" id="UP001085076"/>
    </source>
</evidence>
<evidence type="ECO:0000256" key="10">
    <source>
        <dbReference type="ARBA" id="ARBA00022786"/>
    </source>
</evidence>
<evidence type="ECO:0000256" key="11">
    <source>
        <dbReference type="ARBA" id="ARBA00022833"/>
    </source>
</evidence>
<evidence type="ECO:0000256" key="8">
    <source>
        <dbReference type="ARBA" id="ARBA00022737"/>
    </source>
</evidence>
<comment type="caution">
    <text evidence="15">The sequence shown here is derived from an EMBL/GenBank/DDBJ whole genome shotgun (WGS) entry which is preliminary data.</text>
</comment>
<dbReference type="InterPro" id="IPR017907">
    <property type="entry name" value="Znf_RING_CS"/>
</dbReference>
<dbReference type="Pfam" id="PF24641">
    <property type="entry name" value="KH_DEAH11_2nd"/>
    <property type="match status" value="1"/>
</dbReference>
<dbReference type="GO" id="GO:0061630">
    <property type="term" value="F:ubiquitin protein ligase activity"/>
    <property type="evidence" value="ECO:0007669"/>
    <property type="project" value="UniProtKB-EC"/>
</dbReference>
<evidence type="ECO:0000259" key="14">
    <source>
        <dbReference type="PROSITE" id="PS51873"/>
    </source>
</evidence>
<keyword evidence="8" id="KW-0677">Repeat</keyword>
<dbReference type="Pfam" id="PF24637">
    <property type="entry name" value="RRM_DEAH11"/>
    <property type="match status" value="1"/>
</dbReference>
<sequence length="901" mass="101644">MYSGYDRLGYEVALTGQHLQLHPSCSLLAYGQKPNWVVFCEILSLSNQYLVCVTAVDHECLHKIQPPLFDIMQLQTRKMEMNLISGLGNSLLRRLCGKQTLDLQRIVSCLRNLCLDDRISIDVDFEKGELQLFASAKDMEKVSRTVGTALHFEKKRLMEECIEKCLYHTVTGNSSPLALFGSGAEIKHLELDNRYLAVEISHENAHDLDDKELLMMVDQVAPGMANFHKHVGSGPEREDLSKWGKIIFVTPEAAGNAVAKLNELELRGSMLKVVPASTDEQFILPFPAVKVRLSWPRRPSKGVALVRCAEENANFIINDCSGLEIGGKFIHCDLSTKHKNCIFVTGIPKDVLDSELSNALRSATKRTIFDVHLLRGESSSDLPNSTYAKALMKEIAPFMPNKQFHADSFRVEVFNPEMKDYMMKALITFNGSLHLEAAKALDHIQGKVLSGFLSWQKIECQHMFYSTLSCPGRVYSVIKKDLDSLLRNFKLHKGVSFKLDETESGAFRLKVSANASKVIADLRKPLEQLMKGKSISHPGLTPNLMQVLRFRDGVSLMSAVERETRTCILYDRQNLNVKVFGPPEQVIEAEKKLINALLSFHENKQLEIRLRGGNRPPGLMKEVVQRFGSDLQGLKEKIPGIEVVLNTRQHTLLIKGSKELKKKVEDVISEVTQYLDSEGRMIGQLSEELACPICLCEPEEPYKLESCGHVFCQACLIDQFESVIKYHDGFPICCTKEGCKDPILLVDLRHLLTTDKLEELFRASLGAFVAASQGTYRFCPTPDCPSIYRVAPKEAATGSFECPVCSTETCTKCHIEYHPFISCERYMEFKEHPDLSLESWRKGKEKEQVKDCPCCRHTIEKVDGCNHIECRCGKHLCWVCLEWFSTSGDCYNHINSKHPII</sequence>
<dbReference type="GO" id="GO:0016567">
    <property type="term" value="P:protein ubiquitination"/>
    <property type="evidence" value="ECO:0007669"/>
    <property type="project" value="InterPro"/>
</dbReference>
<comment type="similarity">
    <text evidence="4">Belongs to the RBR family. Ariadne subfamily.</text>
</comment>
<dbReference type="InterPro" id="IPR044066">
    <property type="entry name" value="TRIAD_supradom"/>
</dbReference>
<comment type="catalytic activity">
    <reaction evidence="1">
        <text>[E2 ubiquitin-conjugating enzyme]-S-ubiquitinyl-L-cysteine + [acceptor protein]-L-lysine = [E2 ubiquitin-conjugating enzyme]-L-cysteine + [acceptor protein]-N(6)-ubiquitinyl-L-lysine.</text>
        <dbReference type="EC" id="2.3.2.31"/>
    </reaction>
</comment>
<dbReference type="InterPro" id="IPR001841">
    <property type="entry name" value="Znf_RING"/>
</dbReference>